<reference evidence="1" key="1">
    <citation type="submission" date="2023-10" db="EMBL/GenBank/DDBJ databases">
        <authorList>
            <person name="Rodriguez Cubillos JULIANA M."/>
            <person name="De Vega J."/>
        </authorList>
    </citation>
    <scope>NUCLEOTIDE SEQUENCE</scope>
</reference>
<organism evidence="1 2">
    <name type="scientific">Trifolium pratense</name>
    <name type="common">Red clover</name>
    <dbReference type="NCBI Taxonomy" id="57577"/>
    <lineage>
        <taxon>Eukaryota</taxon>
        <taxon>Viridiplantae</taxon>
        <taxon>Streptophyta</taxon>
        <taxon>Embryophyta</taxon>
        <taxon>Tracheophyta</taxon>
        <taxon>Spermatophyta</taxon>
        <taxon>Magnoliopsida</taxon>
        <taxon>eudicotyledons</taxon>
        <taxon>Gunneridae</taxon>
        <taxon>Pentapetalae</taxon>
        <taxon>rosids</taxon>
        <taxon>fabids</taxon>
        <taxon>Fabales</taxon>
        <taxon>Fabaceae</taxon>
        <taxon>Papilionoideae</taxon>
        <taxon>50 kb inversion clade</taxon>
        <taxon>NPAAA clade</taxon>
        <taxon>Hologalegina</taxon>
        <taxon>IRL clade</taxon>
        <taxon>Trifolieae</taxon>
        <taxon>Trifolium</taxon>
    </lineage>
</organism>
<gene>
    <name evidence="1" type="ORF">MILVUS5_LOCUS778</name>
</gene>
<evidence type="ECO:0000313" key="1">
    <source>
        <dbReference type="EMBL" id="CAJ2628580.1"/>
    </source>
</evidence>
<protein>
    <submittedName>
        <fullName evidence="1">Uncharacterized protein</fullName>
    </submittedName>
</protein>
<sequence>MNPKKLKCCPWCGYGTGTRYGYRTTRKQPFFGSQKPSRRAAEDRDHKFLRIAIEEAYKGVECGDGRPYGAVIVRNDEVVVSCHNMVLRNKDPTAHAEITAIREASQKLDQISLADCEIYASCESCPMCFGAIHFSRIKRLAYGATAEAAGSIGFSSFTGDAWKDAGFPQLEIKKIDDSGAEQVFEMTKGKFI</sequence>
<keyword evidence="2" id="KW-1185">Reference proteome</keyword>
<proteinExistence type="predicted"/>
<dbReference type="EMBL" id="CASHSV030000001">
    <property type="protein sequence ID" value="CAJ2628580.1"/>
    <property type="molecule type" value="Genomic_DNA"/>
</dbReference>
<name>A0ACB0I9E2_TRIPR</name>
<evidence type="ECO:0000313" key="2">
    <source>
        <dbReference type="Proteomes" id="UP001177021"/>
    </source>
</evidence>
<accession>A0ACB0I9E2</accession>
<dbReference type="Proteomes" id="UP001177021">
    <property type="component" value="Unassembled WGS sequence"/>
</dbReference>
<comment type="caution">
    <text evidence="1">The sequence shown here is derived from an EMBL/GenBank/DDBJ whole genome shotgun (WGS) entry which is preliminary data.</text>
</comment>